<dbReference type="PRINTS" id="PR00368">
    <property type="entry name" value="FADPNR"/>
</dbReference>
<feature type="domain" description="FAD/NAD(P)-binding" evidence="5">
    <location>
        <begin position="119"/>
        <end position="435"/>
    </location>
</feature>
<dbReference type="RefSeq" id="WP_040137708.1">
    <property type="nucleotide sequence ID" value="NZ_CP007796.1"/>
</dbReference>
<dbReference type="CDD" id="cd19946">
    <property type="entry name" value="GlpA-like_Fer2_BFD-like"/>
    <property type="match status" value="1"/>
</dbReference>
<feature type="region of interest" description="Disordered" evidence="2">
    <location>
        <begin position="88"/>
        <end position="115"/>
    </location>
</feature>
<dbReference type="Pfam" id="PF07992">
    <property type="entry name" value="Pyr_redox_2"/>
    <property type="match status" value="1"/>
</dbReference>
<dbReference type="InterPro" id="IPR051691">
    <property type="entry name" value="Metab_Enz_Cyan_OpOx_G3PDH"/>
</dbReference>
<dbReference type="EMBL" id="CP007796">
    <property type="protein sequence ID" value="AIB16054.1"/>
    <property type="molecule type" value="Genomic_DNA"/>
</dbReference>
<dbReference type="Gene3D" id="3.50.50.60">
    <property type="entry name" value="FAD/NAD(P)-binding domain"/>
    <property type="match status" value="3"/>
</dbReference>
<geneLocation type="plasmid" evidence="6 7">
    <name>AbAZ39_p3</name>
</geneLocation>
<keyword evidence="6" id="KW-0614">Plasmid</keyword>
<dbReference type="InterPro" id="IPR006076">
    <property type="entry name" value="FAD-dep_OxRdtase"/>
</dbReference>
<protein>
    <submittedName>
        <fullName evidence="6">FAD-dependent oxidoreductase</fullName>
    </submittedName>
</protein>
<dbReference type="Pfam" id="PF04324">
    <property type="entry name" value="Fer2_BFD"/>
    <property type="match status" value="1"/>
</dbReference>
<dbReference type="InterPro" id="IPR041854">
    <property type="entry name" value="BFD-like_2Fe2S-bd_dom_sf"/>
</dbReference>
<keyword evidence="1" id="KW-0560">Oxidoreductase</keyword>
<dbReference type="InterPro" id="IPR036188">
    <property type="entry name" value="FAD/NAD-bd_sf"/>
</dbReference>
<dbReference type="AlphaFoldDB" id="A0A060DZ36"/>
<dbReference type="Gene3D" id="3.10.20.440">
    <property type="entry name" value="2Fe-2S iron-sulphur cluster binding domain, sarcosine oxidase, alpha subunit, N-terminal domain"/>
    <property type="match status" value="1"/>
</dbReference>
<dbReference type="InterPro" id="IPR007419">
    <property type="entry name" value="BFD-like_2Fe2S-bd_dom"/>
</dbReference>
<feature type="domain" description="FAD dependent oxidoreductase" evidence="3">
    <location>
        <begin position="612"/>
        <end position="969"/>
    </location>
</feature>
<evidence type="ECO:0000313" key="6">
    <source>
        <dbReference type="EMBL" id="AIB16054.1"/>
    </source>
</evidence>
<dbReference type="GO" id="GO:0016491">
    <property type="term" value="F:oxidoreductase activity"/>
    <property type="evidence" value="ECO:0007669"/>
    <property type="project" value="UniProtKB-KW"/>
</dbReference>
<dbReference type="SUPFAM" id="SSF51905">
    <property type="entry name" value="FAD/NAD(P)-binding domain"/>
    <property type="match status" value="2"/>
</dbReference>
<evidence type="ECO:0000256" key="2">
    <source>
        <dbReference type="SAM" id="MobiDB-lite"/>
    </source>
</evidence>
<evidence type="ECO:0000256" key="1">
    <source>
        <dbReference type="ARBA" id="ARBA00023002"/>
    </source>
</evidence>
<dbReference type="Pfam" id="PF13510">
    <property type="entry name" value="Fer2_4"/>
    <property type="match status" value="1"/>
</dbReference>
<dbReference type="PANTHER" id="PTHR42949:SF3">
    <property type="entry name" value="ANAEROBIC GLYCEROL-3-PHOSPHATE DEHYDROGENASE SUBUNIT B"/>
    <property type="match status" value="1"/>
</dbReference>
<dbReference type="InterPro" id="IPR042204">
    <property type="entry name" value="2Fe-2S-bd_N"/>
</dbReference>
<dbReference type="Gene3D" id="3.30.9.10">
    <property type="entry name" value="D-Amino Acid Oxidase, subunit A, domain 2"/>
    <property type="match status" value="1"/>
</dbReference>
<evidence type="ECO:0000259" key="4">
    <source>
        <dbReference type="Pfam" id="PF04324"/>
    </source>
</evidence>
<dbReference type="KEGG" id="abq:ABAZ39_29815"/>
<evidence type="ECO:0000259" key="5">
    <source>
        <dbReference type="Pfam" id="PF07992"/>
    </source>
</evidence>
<evidence type="ECO:0000313" key="7">
    <source>
        <dbReference type="Proteomes" id="UP000027186"/>
    </source>
</evidence>
<feature type="domain" description="BFD-like [2Fe-2S]-binding" evidence="4">
    <location>
        <begin position="501"/>
        <end position="551"/>
    </location>
</feature>
<proteinExistence type="predicted"/>
<organism evidence="6 7">
    <name type="scientific">Azospirillum argentinense</name>
    <dbReference type="NCBI Taxonomy" id="2970906"/>
    <lineage>
        <taxon>Bacteria</taxon>
        <taxon>Pseudomonadati</taxon>
        <taxon>Pseudomonadota</taxon>
        <taxon>Alphaproteobacteria</taxon>
        <taxon>Rhodospirillales</taxon>
        <taxon>Azospirillaceae</taxon>
        <taxon>Azospirillum</taxon>
    </lineage>
</organism>
<name>A0A060DZ36_9PROT</name>
<dbReference type="PANTHER" id="PTHR42949">
    <property type="entry name" value="ANAEROBIC GLYCEROL-3-PHOSPHATE DEHYDROGENASE SUBUNIT B"/>
    <property type="match status" value="1"/>
</dbReference>
<dbReference type="InterPro" id="IPR036010">
    <property type="entry name" value="2Fe-2S_ferredoxin-like_sf"/>
</dbReference>
<dbReference type="PRINTS" id="PR00411">
    <property type="entry name" value="PNDRDTASEI"/>
</dbReference>
<sequence>MRLEHPSVRRDGALIEITYDGERIPALAGETVAAALAAHGVAAYRHTRGGGRRGLYCGMGACFECLVTVDGKASQRACLTKVAEGQVVRSQPPAGTTADPLAPLVPPPQGAAPEERTPDLLVLGAGPAGLAAAEAAARRGAEVVVLDERPQSGGQYFKPLAPSHHADRPTDRQFRAGRALVDAARLAGATIVQEATVWGAHAPDEVVAVVAGRETVYRPRRLVIASGAYERPAPFAGWTLPGVMTTGAGQTLARAYRVAPGRRVVIAGNGPLNLQLACELVEGGVTVAAVLESAPRPSPAQWRALWTAVRSAPSLIGDGARYLLRLRRAGVPVLWSHGIVAAEGAAEGTERLERVRYAPLGADGAPRLGESVTVAADALCLGYGFIPSTEIARALGCAHRLVDRHLGYLATETAEDGATSLPGVFAVGDGVDLGGSKVAQARGTLAGIAAATQLGFADTDPEQARRARTDLRRAEGFQAALWSIYQAPPPRLDAVPDEAMLCRCEEVTFGQVRAEIAAGHDSLAALKRNTRLGMGRCQGRYCSATAALLLEQATGRPRAADQYLAPRLPAKPTPAGAFAFEKPEWGGHQRAITPNLARPLEDGPLPDQEAEILIVGGGVVGACLAYYLTQAGRDVLVVERGDTNLQASGANAGSLHVQLLSFDFGAKAEAGGGPAAATLALGPRSIALWRDLERACGADFELAVTGGLMVADSPAGMEFLRAKAALERRYGVENAIIDAAELRRLAPALSHELVGAEYAPQEGKINPLRATYAVLEQARRQGARFLRGVNVTGIAAAPAVEGGGWRVETPRCRIRAKQIINASGPWARETGRLVGIDVPVHSAPLQMIVTEPAPKLVSQLVAHADRHLSLKQAVTGGLIIGGAWTAVFDPARRFNTVSRSSIEGNLWVARHVLPQIAGLHVVRAWAAMNINIDGAPIIGPVSGLPGFFNTVTSNGYTLAPVVARMTADLLLDGRTDIDPTPFLLDRFR</sequence>
<dbReference type="SUPFAM" id="SSF54292">
    <property type="entry name" value="2Fe-2S ferredoxin-like"/>
    <property type="match status" value="1"/>
</dbReference>
<evidence type="ECO:0000259" key="3">
    <source>
        <dbReference type="Pfam" id="PF01266"/>
    </source>
</evidence>
<accession>A0A060DZ36</accession>
<dbReference type="GO" id="GO:0051536">
    <property type="term" value="F:iron-sulfur cluster binding"/>
    <property type="evidence" value="ECO:0007669"/>
    <property type="project" value="InterPro"/>
</dbReference>
<dbReference type="Gene3D" id="1.10.10.1100">
    <property type="entry name" value="BFD-like [2Fe-2S]-binding domain"/>
    <property type="match status" value="1"/>
</dbReference>
<dbReference type="Proteomes" id="UP000027186">
    <property type="component" value="Plasmid AbAZ39_p3"/>
</dbReference>
<reference evidence="6 7" key="1">
    <citation type="journal article" date="2014" name="Genome Announc.">
        <title>Complete Genome Sequence of the Model Rhizosphere Strain Azospirillum brasilense Az39, Successfully Applied in Agriculture.</title>
        <authorList>
            <person name="Rivera D."/>
            <person name="Revale S."/>
            <person name="Molina R."/>
            <person name="Gualpa J."/>
            <person name="Puente M."/>
            <person name="Maroniche G."/>
            <person name="Paris G."/>
            <person name="Baker D."/>
            <person name="Clavijo B."/>
            <person name="McLay K."/>
            <person name="Spaepen S."/>
            <person name="Perticari A."/>
            <person name="Vazquez M."/>
            <person name="Wisniewski-Dye F."/>
            <person name="Watkins C."/>
            <person name="Martinez-Abarca F."/>
            <person name="Vanderleyden J."/>
            <person name="Cassan F."/>
        </authorList>
    </citation>
    <scope>NUCLEOTIDE SEQUENCE [LARGE SCALE GENOMIC DNA]</scope>
    <source>
        <strain evidence="6 7">Az39</strain>
        <plasmid evidence="6">AbAZ39_p3</plasmid>
    </source>
</reference>
<gene>
    <name evidence="6" type="ORF">ABAZ39_29815</name>
</gene>
<dbReference type="InterPro" id="IPR023753">
    <property type="entry name" value="FAD/NAD-binding_dom"/>
</dbReference>
<dbReference type="Pfam" id="PF01266">
    <property type="entry name" value="DAO"/>
    <property type="match status" value="1"/>
</dbReference>